<name>A0ABW4MEM1_9SPHN</name>
<gene>
    <name evidence="1" type="ORF">ACFSAG_09565</name>
</gene>
<organism evidence="1 2">
    <name type="scientific">Sphingorhabdus buctiana</name>
    <dbReference type="NCBI Taxonomy" id="1508805"/>
    <lineage>
        <taxon>Bacteria</taxon>
        <taxon>Pseudomonadati</taxon>
        <taxon>Pseudomonadota</taxon>
        <taxon>Alphaproteobacteria</taxon>
        <taxon>Sphingomonadales</taxon>
        <taxon>Sphingomonadaceae</taxon>
        <taxon>Sphingorhabdus</taxon>
    </lineage>
</organism>
<dbReference type="Proteomes" id="UP001597215">
    <property type="component" value="Unassembled WGS sequence"/>
</dbReference>
<evidence type="ECO:0000313" key="1">
    <source>
        <dbReference type="EMBL" id="MFD1767091.1"/>
    </source>
</evidence>
<dbReference type="EMBL" id="JBHUEL010000008">
    <property type="protein sequence ID" value="MFD1767091.1"/>
    <property type="molecule type" value="Genomic_DNA"/>
</dbReference>
<dbReference type="RefSeq" id="WP_381514039.1">
    <property type="nucleotide sequence ID" value="NZ_JBHUEL010000008.1"/>
</dbReference>
<proteinExistence type="predicted"/>
<accession>A0ABW4MEM1</accession>
<protein>
    <recommendedName>
        <fullName evidence="3">CopG family transcriptional regulator</fullName>
    </recommendedName>
</protein>
<evidence type="ECO:0000313" key="2">
    <source>
        <dbReference type="Proteomes" id="UP001597215"/>
    </source>
</evidence>
<reference evidence="2" key="1">
    <citation type="journal article" date="2019" name="Int. J. Syst. Evol. Microbiol.">
        <title>The Global Catalogue of Microorganisms (GCM) 10K type strain sequencing project: providing services to taxonomists for standard genome sequencing and annotation.</title>
        <authorList>
            <consortium name="The Broad Institute Genomics Platform"/>
            <consortium name="The Broad Institute Genome Sequencing Center for Infectious Disease"/>
            <person name="Wu L."/>
            <person name="Ma J."/>
        </authorList>
    </citation>
    <scope>NUCLEOTIDE SEQUENCE [LARGE SCALE GENOMIC DNA]</scope>
    <source>
        <strain evidence="2">CGMCC 1.12449</strain>
    </source>
</reference>
<sequence length="96" mass="10648">MSRHPLTVYLEREQLVAVEKLARAAGIPKSAWAGQVLDRALSGQGASSDRVFDQIIKIRATLDALVATQPHKEELRKRIDVKLQRYTAEAQGNLAL</sequence>
<keyword evidence="2" id="KW-1185">Reference proteome</keyword>
<evidence type="ECO:0008006" key="3">
    <source>
        <dbReference type="Google" id="ProtNLM"/>
    </source>
</evidence>
<comment type="caution">
    <text evidence="1">The sequence shown here is derived from an EMBL/GenBank/DDBJ whole genome shotgun (WGS) entry which is preliminary data.</text>
</comment>